<dbReference type="AlphaFoldDB" id="A0A1I3DKQ1"/>
<feature type="transmembrane region" description="Helical" evidence="1">
    <location>
        <begin position="47"/>
        <end position="66"/>
    </location>
</feature>
<name>A0A1I3DKQ1_9PLAN</name>
<dbReference type="OrthoDB" id="290151at2"/>
<protein>
    <recommendedName>
        <fullName evidence="4">DUF4149 domain-containing protein</fullName>
    </recommendedName>
</protein>
<dbReference type="EMBL" id="FOQD01000003">
    <property type="protein sequence ID" value="SFH87324.1"/>
    <property type="molecule type" value="Genomic_DNA"/>
</dbReference>
<proteinExistence type="predicted"/>
<keyword evidence="1" id="KW-0472">Membrane</keyword>
<evidence type="ECO:0000313" key="3">
    <source>
        <dbReference type="Proteomes" id="UP000199518"/>
    </source>
</evidence>
<keyword evidence="1" id="KW-1133">Transmembrane helix</keyword>
<gene>
    <name evidence="2" type="ORF">SAMN05421753_103300</name>
</gene>
<organism evidence="2 3">
    <name type="scientific">Planctomicrobium piriforme</name>
    <dbReference type="NCBI Taxonomy" id="1576369"/>
    <lineage>
        <taxon>Bacteria</taxon>
        <taxon>Pseudomonadati</taxon>
        <taxon>Planctomycetota</taxon>
        <taxon>Planctomycetia</taxon>
        <taxon>Planctomycetales</taxon>
        <taxon>Planctomycetaceae</taxon>
        <taxon>Planctomicrobium</taxon>
    </lineage>
</organism>
<sequence length="135" mass="14877">MNISLGSALFLAGFGQLSVLVASAIVPSQLNWKSSLASLPLLMRQLFWIYGAYVVLSIVSLGVICLTQSGELATGTPLARAVCMYGAAFWGIRLSLQRFISVEPFLTTWWLRGGYHLLTVLFTCNTLVYLWAVFH</sequence>
<evidence type="ECO:0000256" key="1">
    <source>
        <dbReference type="SAM" id="Phobius"/>
    </source>
</evidence>
<dbReference type="RefSeq" id="WP_092048318.1">
    <property type="nucleotide sequence ID" value="NZ_FOQD01000003.1"/>
</dbReference>
<feature type="transmembrane region" description="Helical" evidence="1">
    <location>
        <begin position="78"/>
        <end position="96"/>
    </location>
</feature>
<keyword evidence="3" id="KW-1185">Reference proteome</keyword>
<evidence type="ECO:0000313" key="2">
    <source>
        <dbReference type="EMBL" id="SFH87324.1"/>
    </source>
</evidence>
<dbReference type="STRING" id="1576369.SAMN05421753_103300"/>
<keyword evidence="1" id="KW-0812">Transmembrane</keyword>
<accession>A0A1I3DKQ1</accession>
<reference evidence="3" key="1">
    <citation type="submission" date="2016-10" db="EMBL/GenBank/DDBJ databases">
        <authorList>
            <person name="Varghese N."/>
            <person name="Submissions S."/>
        </authorList>
    </citation>
    <scope>NUCLEOTIDE SEQUENCE [LARGE SCALE GENOMIC DNA]</scope>
    <source>
        <strain evidence="3">DSM 26348</strain>
    </source>
</reference>
<dbReference type="Proteomes" id="UP000199518">
    <property type="component" value="Unassembled WGS sequence"/>
</dbReference>
<evidence type="ECO:0008006" key="4">
    <source>
        <dbReference type="Google" id="ProtNLM"/>
    </source>
</evidence>
<feature type="transmembrane region" description="Helical" evidence="1">
    <location>
        <begin position="116"/>
        <end position="134"/>
    </location>
</feature>